<sequence length="355" mass="40745">MSEKQPALQRKMMDKAKPFSPDEVANIADASRRMRVTVDAFNQAMNTEDFDTGREIAEFVLGDEMPNRLFKIGFQWHCLNWLTNYYRNSYVQSEEDSPEADAALRHLLNTAWKYKWVVPKLPYDTTVSREEIEQANQAMRQLYDDFQCSRESVEKALTEQSILMGDVAAAREHFALWQAAEADDLSDCPACEQDSLVQYYHFIGDYAQVLSCAEPILSGELSCAEVPHITYQYVVDALIRTGHPEQAEELLEEAFALITESDEDNVRLLPPLILAASQLGRLDWAEDWLDEYSDDIFATISNNDLPYFDYITCIVPLKDDALENAQQVAQELDQRNGNSYYQDKLTLLFQKTMLH</sequence>
<dbReference type="EMBL" id="AEWV01000005">
    <property type="protein sequence ID" value="EGC18374.1"/>
    <property type="molecule type" value="Genomic_DNA"/>
</dbReference>
<accession>F0EWE6</accession>
<evidence type="ECO:0000313" key="1">
    <source>
        <dbReference type="EMBL" id="EGC18374.1"/>
    </source>
</evidence>
<keyword evidence="2" id="KW-1185">Reference proteome</keyword>
<name>F0EWE6_9NEIS</name>
<protein>
    <submittedName>
        <fullName evidence="1">Uncharacterized protein</fullName>
    </submittedName>
</protein>
<organism evidence="1 2">
    <name type="scientific">Kingella denitrificans ATCC 33394</name>
    <dbReference type="NCBI Taxonomy" id="888741"/>
    <lineage>
        <taxon>Bacteria</taxon>
        <taxon>Pseudomonadati</taxon>
        <taxon>Pseudomonadota</taxon>
        <taxon>Betaproteobacteria</taxon>
        <taxon>Neisseriales</taxon>
        <taxon>Neisseriaceae</taxon>
        <taxon>Kingella</taxon>
    </lineage>
</organism>
<dbReference type="AlphaFoldDB" id="F0EWE6"/>
<gene>
    <name evidence="1" type="ORF">HMPREF9098_0180</name>
</gene>
<proteinExistence type="predicted"/>
<dbReference type="Gene3D" id="1.25.40.10">
    <property type="entry name" value="Tetratricopeptide repeat domain"/>
    <property type="match status" value="1"/>
</dbReference>
<reference evidence="1 2" key="1">
    <citation type="submission" date="2011-01" db="EMBL/GenBank/DDBJ databases">
        <authorList>
            <person name="Muzny D."/>
            <person name="Qin X."/>
            <person name="Deng J."/>
            <person name="Jiang H."/>
            <person name="Liu Y."/>
            <person name="Qu J."/>
            <person name="Song X.-Z."/>
            <person name="Zhang L."/>
            <person name="Thornton R."/>
            <person name="Coyle M."/>
            <person name="Francisco L."/>
            <person name="Jackson L."/>
            <person name="Javaid M."/>
            <person name="Korchina V."/>
            <person name="Kovar C."/>
            <person name="Mata R."/>
            <person name="Mathew T."/>
            <person name="Ngo R."/>
            <person name="Nguyen L."/>
            <person name="Nguyen N."/>
            <person name="Okwuonu G."/>
            <person name="Ongeri F."/>
            <person name="Pham C."/>
            <person name="Simmons D."/>
            <person name="Wilczek-Boney K."/>
            <person name="Hale W."/>
            <person name="Jakkamsetti A."/>
            <person name="Pham P."/>
            <person name="Ruth R."/>
            <person name="San Lucas F."/>
            <person name="Warren J."/>
            <person name="Zhang J."/>
            <person name="Zhao Z."/>
            <person name="Zhou C."/>
            <person name="Zhu D."/>
            <person name="Lee S."/>
            <person name="Bess C."/>
            <person name="Blankenburg K."/>
            <person name="Forbes L."/>
            <person name="Fu Q."/>
            <person name="Gubbala S."/>
            <person name="Hirani K."/>
            <person name="Jayaseelan J.C."/>
            <person name="Lara F."/>
            <person name="Munidasa M."/>
            <person name="Palculict T."/>
            <person name="Patil S."/>
            <person name="Pu L.-L."/>
            <person name="Saada N."/>
            <person name="Tang L."/>
            <person name="Weissenberger G."/>
            <person name="Zhu Y."/>
            <person name="Hemphill L."/>
            <person name="Shang Y."/>
            <person name="Youmans B."/>
            <person name="Ayvaz T."/>
            <person name="Ross M."/>
            <person name="Santibanez J."/>
            <person name="Aqrawi P."/>
            <person name="Gross S."/>
            <person name="Joshi V."/>
            <person name="Fowler G."/>
            <person name="Nazareth L."/>
            <person name="Reid J."/>
            <person name="Worley K."/>
            <person name="Petrosino J."/>
            <person name="Highlander S."/>
            <person name="Gibbs R."/>
        </authorList>
    </citation>
    <scope>NUCLEOTIDE SEQUENCE [LARGE SCALE GENOMIC DNA]</scope>
    <source>
        <strain evidence="1 2">ATCC 33394</strain>
    </source>
</reference>
<dbReference type="STRING" id="888741.HMPREF9098_0180"/>
<dbReference type="HOGENOM" id="CLU_780273_0_0_4"/>
<comment type="caution">
    <text evidence="1">The sequence shown here is derived from an EMBL/GenBank/DDBJ whole genome shotgun (WGS) entry which is preliminary data.</text>
</comment>
<evidence type="ECO:0000313" key="2">
    <source>
        <dbReference type="Proteomes" id="UP000004088"/>
    </source>
</evidence>
<dbReference type="Proteomes" id="UP000004088">
    <property type="component" value="Unassembled WGS sequence"/>
</dbReference>
<dbReference type="InterPro" id="IPR011990">
    <property type="entry name" value="TPR-like_helical_dom_sf"/>
</dbReference>